<reference evidence="1 2" key="1">
    <citation type="journal article" date="2016" name="Genome Biol. Evol.">
        <title>Draft genome sequence of an aflatoxigenic Aspergillus species, A. bombycis.</title>
        <authorList>
            <person name="Moore G.G."/>
            <person name="Mack B.M."/>
            <person name="Beltz S.B."/>
            <person name="Gilbert M.K."/>
        </authorList>
    </citation>
    <scope>NUCLEOTIDE SEQUENCE [LARGE SCALE GENOMIC DNA]</scope>
    <source>
        <strain evidence="2">NRRL 26010</strain>
    </source>
</reference>
<evidence type="ECO:0000313" key="2">
    <source>
        <dbReference type="Proteomes" id="UP000179179"/>
    </source>
</evidence>
<comment type="caution">
    <text evidence="1">The sequence shown here is derived from an EMBL/GenBank/DDBJ whole genome shotgun (WGS) entry which is preliminary data.</text>
</comment>
<accession>A0A1F8A8Z4</accession>
<proteinExistence type="predicted"/>
<dbReference type="RefSeq" id="XP_022391884.1">
    <property type="nucleotide sequence ID" value="XM_022530051.1"/>
</dbReference>
<keyword evidence="2" id="KW-1185">Reference proteome</keyword>
<dbReference type="GeneID" id="34446311"/>
<evidence type="ECO:0000313" key="1">
    <source>
        <dbReference type="EMBL" id="OGM48167.1"/>
    </source>
</evidence>
<sequence>MEEKFHLHWGILGIRHIAEAFAKDLLIDPATRDRNDIVHLLYGVASSRSVNVAQEFLTTV</sequence>
<protein>
    <submittedName>
        <fullName evidence="1">Dimeric dihydrodiol dehydrogenase</fullName>
    </submittedName>
</protein>
<dbReference type="OrthoDB" id="2129491at2759"/>
<dbReference type="EMBL" id="LYCR01000018">
    <property type="protein sequence ID" value="OGM48167.1"/>
    <property type="molecule type" value="Genomic_DNA"/>
</dbReference>
<organism evidence="1 2">
    <name type="scientific">Aspergillus bombycis</name>
    <dbReference type="NCBI Taxonomy" id="109264"/>
    <lineage>
        <taxon>Eukaryota</taxon>
        <taxon>Fungi</taxon>
        <taxon>Dikarya</taxon>
        <taxon>Ascomycota</taxon>
        <taxon>Pezizomycotina</taxon>
        <taxon>Eurotiomycetes</taxon>
        <taxon>Eurotiomycetidae</taxon>
        <taxon>Eurotiales</taxon>
        <taxon>Aspergillaceae</taxon>
        <taxon>Aspergillus</taxon>
    </lineage>
</organism>
<dbReference type="AlphaFoldDB" id="A0A1F8A8Z4"/>
<dbReference type="Proteomes" id="UP000179179">
    <property type="component" value="Unassembled WGS sequence"/>
</dbReference>
<name>A0A1F8A8Z4_9EURO</name>
<gene>
    <name evidence="1" type="ORF">ABOM_002921</name>
</gene>
<dbReference type="STRING" id="109264.A0A1F8A8Z4"/>